<gene>
    <name evidence="2" type="ORF">BR63_19225</name>
</gene>
<keyword evidence="3" id="KW-1185">Reference proteome</keyword>
<accession>A0A7G6E810</accession>
<dbReference type="InterPro" id="IPR056937">
    <property type="entry name" value="YqbQ/XkdQ"/>
</dbReference>
<proteinExistence type="predicted"/>
<sequence>MHELYSVSNSIQTRLTPLVGTITRRSNIDELGEQLDFDLAFNDDKYTPVAPVDIGSLIVLQNRDEIFRGIVVTETKNGRESIQYNCFDYAFYLNKSKGIYQFNKVKGEVAITTMLNEFSVPIGNIELLGIVVDKIYQEEISSIIKDILDQAEKQTGIKYRMEMRTGKLFIEKQQNQIIKASFKLYETGPEVDVVTAIRNPSRKRSIENMRNSIKVTGNDKVIAEARNETLIKQYGLLQEISQLDDKDIAQAKNIAQNMLKDLGKIFEESSIEVPGDDQVRAGRILEITESVTGMSGQYLIKDVTHTISGGLHTMYLGLEVI</sequence>
<dbReference type="Proteomes" id="UP000515847">
    <property type="component" value="Chromosome"/>
</dbReference>
<evidence type="ECO:0000313" key="3">
    <source>
        <dbReference type="Proteomes" id="UP000515847"/>
    </source>
</evidence>
<evidence type="ECO:0000259" key="1">
    <source>
        <dbReference type="Pfam" id="PF24032"/>
    </source>
</evidence>
<dbReference type="EMBL" id="CP045798">
    <property type="protein sequence ID" value="QNB48214.1"/>
    <property type="molecule type" value="Genomic_DNA"/>
</dbReference>
<name>A0A7G6E810_THEFR</name>
<evidence type="ECO:0000313" key="2">
    <source>
        <dbReference type="EMBL" id="QNB48214.1"/>
    </source>
</evidence>
<protein>
    <recommendedName>
        <fullName evidence="1">YqbQ/XkdQ domain-containing protein</fullName>
    </recommendedName>
</protein>
<dbReference type="RefSeq" id="WP_034424975.1">
    <property type="nucleotide sequence ID" value="NZ_CP045798.1"/>
</dbReference>
<reference evidence="2 3" key="1">
    <citation type="journal article" date="2019" name="Front. Microbiol.">
        <title>Thermoanaerosceptrum fracticalcis gen. nov. sp. nov., a Novel Fumarate-Fermenting Microorganism From a Deep Fractured Carbonate Aquifer of the US Great Basin.</title>
        <authorList>
            <person name="Hamilton-Brehm S.D."/>
            <person name="Stewart L.E."/>
            <person name="Zavarin M."/>
            <person name="Caldwell M."/>
            <person name="Lawson P.A."/>
            <person name="Onstott T.C."/>
            <person name="Grzymski J."/>
            <person name="Neveux I."/>
            <person name="Lollar B.S."/>
            <person name="Russell C.E."/>
            <person name="Moser D.P."/>
        </authorList>
    </citation>
    <scope>NUCLEOTIDE SEQUENCE [LARGE SCALE GENOMIC DNA]</scope>
    <source>
        <strain evidence="2 3">DRI-13</strain>
    </source>
</reference>
<dbReference type="KEGG" id="tfr:BR63_19225"/>
<dbReference type="OrthoDB" id="1698671at2"/>
<feature type="domain" description="YqbQ/XkdQ" evidence="1">
    <location>
        <begin position="29"/>
        <end position="318"/>
    </location>
</feature>
<dbReference type="AlphaFoldDB" id="A0A7G6E810"/>
<organism evidence="2 3">
    <name type="scientific">Thermanaerosceptrum fracticalcis</name>
    <dbReference type="NCBI Taxonomy" id="1712410"/>
    <lineage>
        <taxon>Bacteria</taxon>
        <taxon>Bacillati</taxon>
        <taxon>Bacillota</taxon>
        <taxon>Clostridia</taxon>
        <taxon>Eubacteriales</taxon>
        <taxon>Peptococcaceae</taxon>
        <taxon>Thermanaerosceptrum</taxon>
    </lineage>
</organism>
<dbReference type="Pfam" id="PF24032">
    <property type="entry name" value="YQBQ"/>
    <property type="match status" value="1"/>
</dbReference>